<keyword evidence="2" id="KW-1185">Reference proteome</keyword>
<gene>
    <name evidence="1" type="ORF">ECE50_006710</name>
</gene>
<proteinExistence type="predicted"/>
<sequence length="366" mass="39485">MKLRKLCCVAAMIGSLQACIKDAPLNPEADIVTFKVDEKQLTGQVFIDQSKASINLYVTPEALKSGIVPQIAITPGATITRTPAGPLTAPASDTLHFDTITGRARQQFIVTAANGASSRTYSVRVVTTGIWQWDFENWVTDEKEKYQYPIEKDSAVLWSSGNPGIAIALTGTPKSPEAYPLRMTTDAYHGKGAAEMQTRAGTALSNLVGIKLFAGSMFLGVFDIANAFGAPLEATQFGQPSRGNVVRFTGYYKYTPGAFYQDREGNKVDGKTDECSLYAVLYTGTKRLDATNIHTSDRVIARATLADGTAKAGWTSFDIPFVYTRKAVAGEQYMLAIVASSSKNGDSYEGAVGSRLVLDSLEIVHE</sequence>
<dbReference type="InterPro" id="IPR025112">
    <property type="entry name" value="PCMD"/>
</dbReference>
<accession>A0A433WP79</accession>
<organism evidence="1 2">
    <name type="scientific">Chitinophaga solisilvae</name>
    <dbReference type="NCBI Taxonomy" id="1233460"/>
    <lineage>
        <taxon>Bacteria</taxon>
        <taxon>Pseudomonadati</taxon>
        <taxon>Bacteroidota</taxon>
        <taxon>Chitinophagia</taxon>
        <taxon>Chitinophagales</taxon>
        <taxon>Chitinophagaceae</taxon>
        <taxon>Chitinophaga</taxon>
    </lineage>
</organism>
<evidence type="ECO:0000313" key="1">
    <source>
        <dbReference type="EMBL" id="NSL86513.1"/>
    </source>
</evidence>
<dbReference type="Gene3D" id="2.60.120.890">
    <property type="entry name" value="BT2081, beta-jelly-roll domain"/>
    <property type="match status" value="1"/>
</dbReference>
<dbReference type="AlphaFoldDB" id="A0A433WP79"/>
<reference evidence="1" key="1">
    <citation type="submission" date="2020-05" db="EMBL/GenBank/DDBJ databases">
        <title>Chitinophaga laudate sp. nov., isolated from a tropical peat swamp.</title>
        <authorList>
            <person name="Goh C.B.S."/>
            <person name="Lee M.S."/>
            <person name="Parimannan S."/>
            <person name="Pasbakhsh P."/>
            <person name="Yule C.M."/>
            <person name="Rajandas H."/>
            <person name="Loke S."/>
            <person name="Croft L."/>
            <person name="Tan J.B.L."/>
        </authorList>
    </citation>
    <scope>NUCLEOTIDE SEQUENCE</scope>
    <source>
        <strain evidence="1">Mgbs1</strain>
    </source>
</reference>
<dbReference type="EMBL" id="RIAR02000001">
    <property type="protein sequence ID" value="NSL86513.1"/>
    <property type="molecule type" value="Genomic_DNA"/>
</dbReference>
<comment type="caution">
    <text evidence="1">The sequence shown here is derived from an EMBL/GenBank/DDBJ whole genome shotgun (WGS) entry which is preliminary data.</text>
</comment>
<dbReference type="OrthoDB" id="713122at2"/>
<protein>
    <submittedName>
        <fullName evidence="1">Uncharacterized protein</fullName>
    </submittedName>
</protein>
<name>A0A433WP79_9BACT</name>
<dbReference type="PROSITE" id="PS51257">
    <property type="entry name" value="PROKAR_LIPOPROTEIN"/>
    <property type="match status" value="1"/>
</dbReference>
<dbReference type="InterPro" id="IPR038653">
    <property type="entry name" value="Put_CMD_sf"/>
</dbReference>
<dbReference type="Pfam" id="PF13201">
    <property type="entry name" value="PCMD"/>
    <property type="match status" value="1"/>
</dbReference>
<evidence type="ECO:0000313" key="2">
    <source>
        <dbReference type="Proteomes" id="UP000281028"/>
    </source>
</evidence>
<dbReference type="Proteomes" id="UP000281028">
    <property type="component" value="Unassembled WGS sequence"/>
</dbReference>
<dbReference type="Gene3D" id="2.60.40.2340">
    <property type="match status" value="1"/>
</dbReference>